<comment type="caution">
    <text evidence="2">The sequence shown here is derived from an EMBL/GenBank/DDBJ whole genome shotgun (WGS) entry which is preliminary data.</text>
</comment>
<feature type="region of interest" description="Disordered" evidence="1">
    <location>
        <begin position="74"/>
        <end position="118"/>
    </location>
</feature>
<dbReference type="EMBL" id="QKWH01000011">
    <property type="protein sequence ID" value="PZR52242.1"/>
    <property type="molecule type" value="Genomic_DNA"/>
</dbReference>
<evidence type="ECO:0000256" key="1">
    <source>
        <dbReference type="SAM" id="MobiDB-lite"/>
    </source>
</evidence>
<feature type="compositionally biased region" description="Basic and acidic residues" evidence="1">
    <location>
        <begin position="187"/>
        <end position="196"/>
    </location>
</feature>
<accession>A0A2W5WML2</accession>
<protein>
    <submittedName>
        <fullName evidence="2">Pyrimidine dimer DNA glycosylase</fullName>
    </submittedName>
</protein>
<dbReference type="AlphaFoldDB" id="A0A2W5WML2"/>
<dbReference type="RefSeq" id="WP_111251586.1">
    <property type="nucleotide sequence ID" value="NZ_QKWH01000011.1"/>
</dbReference>
<gene>
    <name evidence="2" type="ORF">DNL40_12450</name>
</gene>
<evidence type="ECO:0000313" key="2">
    <source>
        <dbReference type="EMBL" id="PZR52242.1"/>
    </source>
</evidence>
<evidence type="ECO:0000313" key="3">
    <source>
        <dbReference type="Proteomes" id="UP000248783"/>
    </source>
</evidence>
<dbReference type="Proteomes" id="UP000248783">
    <property type="component" value="Unassembled WGS sequence"/>
</dbReference>
<proteinExistence type="predicted"/>
<feature type="compositionally biased region" description="Low complexity" evidence="1">
    <location>
        <begin position="172"/>
        <end position="186"/>
    </location>
</feature>
<organism evidence="2 3">
    <name type="scientific">Xylanimonas oleitrophica</name>
    <dbReference type="NCBI Taxonomy" id="2607479"/>
    <lineage>
        <taxon>Bacteria</taxon>
        <taxon>Bacillati</taxon>
        <taxon>Actinomycetota</taxon>
        <taxon>Actinomycetes</taxon>
        <taxon>Micrococcales</taxon>
        <taxon>Promicromonosporaceae</taxon>
        <taxon>Xylanimonas</taxon>
    </lineage>
</organism>
<name>A0A2W5WML2_9MICO</name>
<feature type="region of interest" description="Disordered" evidence="1">
    <location>
        <begin position="137"/>
        <end position="196"/>
    </location>
</feature>
<sequence length="196" mass="21643">MRLWSLDPAYLDRQGLTACWREALLAQAVLAERTRGYRHHPQLERFREQPDPLASVGAYLAGVADEAGRRGYRFDRSRIGRPPGGWGQTGAPGDPSRDPTGTQAREVTGHAPGVPRIPVTDGQLDLEWRVLTDRMRRRSPGHAARVVAETQQPRPHPLFTVVPGPVASWERAVAPGPASSPPAVGRQRPEPEPRQR</sequence>
<dbReference type="InterPro" id="IPR004260">
    <property type="entry name" value="Pyr-dimer_DNA_glycosylase"/>
</dbReference>
<dbReference type="Pfam" id="PF03013">
    <property type="entry name" value="Pyr_excise"/>
    <property type="match status" value="1"/>
</dbReference>
<keyword evidence="3" id="KW-1185">Reference proteome</keyword>
<reference evidence="2 3" key="1">
    <citation type="submission" date="2018-06" db="EMBL/GenBank/DDBJ databases">
        <title>Whole genome sequencing of a novel hydrocarbon degrading bacterial strain, PW21 isolated from oil contaminated produced water sample.</title>
        <authorList>
            <person name="Nagkirti P."/>
            <person name="Shaikh A."/>
            <person name="Gowdaman V."/>
            <person name="Engineer A.E."/>
            <person name="Dagar S."/>
            <person name="Dhakephalkar P.K."/>
        </authorList>
    </citation>
    <scope>NUCLEOTIDE SEQUENCE [LARGE SCALE GENOMIC DNA]</scope>
    <source>
        <strain evidence="2 3">PW21</strain>
    </source>
</reference>